<dbReference type="SUPFAM" id="SSF53474">
    <property type="entry name" value="alpha/beta-Hydrolases"/>
    <property type="match status" value="1"/>
</dbReference>
<dbReference type="AlphaFoldDB" id="A0A168BWI5"/>
<gene>
    <name evidence="8" type="ORF">ISF_02612</name>
</gene>
<accession>A0A168BWI5</accession>
<dbReference type="STRING" id="1081104.A0A168BWI5"/>
<evidence type="ECO:0000256" key="2">
    <source>
        <dbReference type="ARBA" id="ARBA00022645"/>
    </source>
</evidence>
<evidence type="ECO:0000313" key="8">
    <source>
        <dbReference type="EMBL" id="OAA70638.1"/>
    </source>
</evidence>
<dbReference type="Proteomes" id="UP000076744">
    <property type="component" value="Unassembled WGS sequence"/>
</dbReference>
<dbReference type="GO" id="GO:0006508">
    <property type="term" value="P:proteolysis"/>
    <property type="evidence" value="ECO:0007669"/>
    <property type="project" value="UniProtKB-KW"/>
</dbReference>
<evidence type="ECO:0000256" key="3">
    <source>
        <dbReference type="ARBA" id="ARBA00022670"/>
    </source>
</evidence>
<dbReference type="Gene3D" id="1.10.287.410">
    <property type="match status" value="1"/>
</dbReference>
<dbReference type="GeneID" id="30018904"/>
<evidence type="ECO:0000256" key="5">
    <source>
        <dbReference type="ARBA" id="ARBA00022801"/>
    </source>
</evidence>
<keyword evidence="5 7" id="KW-0378">Hydrolase</keyword>
<protein>
    <recommendedName>
        <fullName evidence="7">Carboxypeptidase</fullName>
        <ecNumber evidence="7">3.4.16.-</ecNumber>
    </recommendedName>
</protein>
<comment type="caution">
    <text evidence="8">The sequence shown here is derived from an EMBL/GenBank/DDBJ whole genome shotgun (WGS) entry which is preliminary data.</text>
</comment>
<evidence type="ECO:0000313" key="9">
    <source>
        <dbReference type="Proteomes" id="UP000076744"/>
    </source>
</evidence>
<name>A0A168BWI5_CORFA</name>
<feature type="signal peptide" evidence="7">
    <location>
        <begin position="1"/>
        <end position="17"/>
    </location>
</feature>
<keyword evidence="6" id="KW-0325">Glycoprotein</keyword>
<dbReference type="Pfam" id="PF00450">
    <property type="entry name" value="Peptidase_S10"/>
    <property type="match status" value="1"/>
</dbReference>
<keyword evidence="9" id="KW-1185">Reference proteome</keyword>
<dbReference type="EC" id="3.4.16.-" evidence="7"/>
<evidence type="ECO:0000256" key="6">
    <source>
        <dbReference type="ARBA" id="ARBA00023180"/>
    </source>
</evidence>
<dbReference type="EMBL" id="AZHB01000004">
    <property type="protein sequence ID" value="OAA70638.1"/>
    <property type="molecule type" value="Genomic_DNA"/>
</dbReference>
<evidence type="ECO:0000256" key="1">
    <source>
        <dbReference type="ARBA" id="ARBA00009431"/>
    </source>
</evidence>
<dbReference type="GO" id="GO:0000324">
    <property type="term" value="C:fungal-type vacuole"/>
    <property type="evidence" value="ECO:0007669"/>
    <property type="project" value="TreeGrafter"/>
</dbReference>
<dbReference type="Gene3D" id="3.40.50.1820">
    <property type="entry name" value="alpha/beta hydrolase"/>
    <property type="match status" value="1"/>
</dbReference>
<keyword evidence="2 7" id="KW-0121">Carboxypeptidase</keyword>
<dbReference type="PRINTS" id="PR00724">
    <property type="entry name" value="CRBOXYPTASEC"/>
</dbReference>
<dbReference type="PROSITE" id="PS00131">
    <property type="entry name" value="CARBOXYPEPT_SER_SER"/>
    <property type="match status" value="1"/>
</dbReference>
<dbReference type="PANTHER" id="PTHR11802:SF113">
    <property type="entry name" value="SERINE CARBOXYPEPTIDASE CTSA-4.1"/>
    <property type="match status" value="1"/>
</dbReference>
<dbReference type="OrthoDB" id="443318at2759"/>
<dbReference type="InterPro" id="IPR001563">
    <property type="entry name" value="Peptidase_S10"/>
</dbReference>
<dbReference type="GO" id="GO:0004185">
    <property type="term" value="F:serine-type carboxypeptidase activity"/>
    <property type="evidence" value="ECO:0007669"/>
    <property type="project" value="UniProtKB-UniRule"/>
</dbReference>
<keyword evidence="3 7" id="KW-0645">Protease</keyword>
<comment type="similarity">
    <text evidence="1 7">Belongs to the peptidase S10 family.</text>
</comment>
<organism evidence="8 9">
    <name type="scientific">Cordyceps fumosorosea (strain ARSEF 2679)</name>
    <name type="common">Isaria fumosorosea</name>
    <dbReference type="NCBI Taxonomy" id="1081104"/>
    <lineage>
        <taxon>Eukaryota</taxon>
        <taxon>Fungi</taxon>
        <taxon>Dikarya</taxon>
        <taxon>Ascomycota</taxon>
        <taxon>Pezizomycotina</taxon>
        <taxon>Sordariomycetes</taxon>
        <taxon>Hypocreomycetidae</taxon>
        <taxon>Hypocreales</taxon>
        <taxon>Cordycipitaceae</taxon>
        <taxon>Cordyceps</taxon>
    </lineage>
</organism>
<sequence length="524" mass="57728">MHISKVALTALASGAAAQLVLPIGPYGARLKAASAIGSKHHVDFGTQSQRPLSGGRKLGSSFAADDLPAYKHGRHALVEQDGSVCPSYGEKQWTGTIDVTDTRRLFFWAFESRNDPANDPVVFWMNGGPGGSSMTGAFTEMGACMFRNGSATPEPNPWSWNNNATVVFLDQPASVGFSSIAPGGKLPTVDEDGAEDFQEFLNILFRDVFPEKAHLPIHIAAESYGGHYGPTYVYHILESRRYNAPTAFWGNITSMILIDAVLDFGGPFGGSYELFCKDKRGAGILTEEQCEKMLAALPGYEKLARQCEQSLDANVCAGVLAYAEEKITVYYDQLVDKGERNPYHIHRRCLSHPLCPNPEMGNFTEYLNRKEVKKALRFPKSFTFHDVNMELNSAYTASGSACIPTTPKVADILDAYKTPKFVDDGKSIGDIRIMALNGNLDAGINTHGNIAQYERIIWSRMGEYRAADWHNLEKAEVKGTGSWKGTKDGRLVFMAVDDAGHMVPGDVPEASYHILQRWLHNEWR</sequence>
<proteinExistence type="inferred from homology"/>
<evidence type="ECO:0000256" key="4">
    <source>
        <dbReference type="ARBA" id="ARBA00022729"/>
    </source>
</evidence>
<reference evidence="8 9" key="1">
    <citation type="journal article" date="2016" name="Genome Biol. Evol.">
        <title>Divergent and convergent evolution of fungal pathogenicity.</title>
        <authorList>
            <person name="Shang Y."/>
            <person name="Xiao G."/>
            <person name="Zheng P."/>
            <person name="Cen K."/>
            <person name="Zhan S."/>
            <person name="Wang C."/>
        </authorList>
    </citation>
    <scope>NUCLEOTIDE SEQUENCE [LARGE SCALE GENOMIC DNA]</scope>
    <source>
        <strain evidence="8 9">ARSEF 2679</strain>
    </source>
</reference>
<dbReference type="RefSeq" id="XP_018706925.1">
    <property type="nucleotide sequence ID" value="XM_018846218.1"/>
</dbReference>
<dbReference type="PANTHER" id="PTHR11802">
    <property type="entry name" value="SERINE PROTEASE FAMILY S10 SERINE CARBOXYPEPTIDASE"/>
    <property type="match status" value="1"/>
</dbReference>
<dbReference type="InterPro" id="IPR029058">
    <property type="entry name" value="AB_hydrolase_fold"/>
</dbReference>
<evidence type="ECO:0000256" key="7">
    <source>
        <dbReference type="RuleBase" id="RU361156"/>
    </source>
</evidence>
<dbReference type="InterPro" id="IPR018202">
    <property type="entry name" value="Ser_caboxypep_ser_AS"/>
</dbReference>
<keyword evidence="4 7" id="KW-0732">Signal</keyword>
<feature type="chain" id="PRO_5007749395" description="Carboxypeptidase" evidence="7">
    <location>
        <begin position="18"/>
        <end position="524"/>
    </location>
</feature>